<protein>
    <recommendedName>
        <fullName evidence="2">Pectate lyase superfamily protein domain-containing protein</fullName>
    </recommendedName>
</protein>
<dbReference type="InterPro" id="IPR011050">
    <property type="entry name" value="Pectin_lyase_fold/virulence"/>
</dbReference>
<organism evidence="1">
    <name type="scientific">marine sediment metagenome</name>
    <dbReference type="NCBI Taxonomy" id="412755"/>
    <lineage>
        <taxon>unclassified sequences</taxon>
        <taxon>metagenomes</taxon>
        <taxon>ecological metagenomes</taxon>
    </lineage>
</organism>
<evidence type="ECO:0008006" key="2">
    <source>
        <dbReference type="Google" id="ProtNLM"/>
    </source>
</evidence>
<name>A0A0F9WGQ4_9ZZZZ</name>
<sequence>MKKRIFMTLAILLFAVNVWAWPPMGGDCTKDCTLGGTTDITGNLTGSVNSGATIVICSSTAHANWKCDYTADGTDDDVQIQAAIDELEAASDTGGGKIQFTEGEFIIGAQIDIAKGNLLLSGIGPNVDDATGWATQLKAKNSLNDDMFLLKNDGTKHRYFNRFEFMNIDGNLGNNTSGRCIASDTSATGNKNFNDVHLSYMFI</sequence>
<dbReference type="AlphaFoldDB" id="A0A0F9WGQ4"/>
<accession>A0A0F9WGQ4</accession>
<gene>
    <name evidence="1" type="ORF">LCGC14_0359730</name>
</gene>
<proteinExistence type="predicted"/>
<dbReference type="InterPro" id="IPR012334">
    <property type="entry name" value="Pectin_lyas_fold"/>
</dbReference>
<dbReference type="Gene3D" id="2.160.20.10">
    <property type="entry name" value="Single-stranded right-handed beta-helix, Pectin lyase-like"/>
    <property type="match status" value="1"/>
</dbReference>
<comment type="caution">
    <text evidence="1">The sequence shown here is derived from an EMBL/GenBank/DDBJ whole genome shotgun (WGS) entry which is preliminary data.</text>
</comment>
<dbReference type="EMBL" id="LAZR01000277">
    <property type="protein sequence ID" value="KKN77558.1"/>
    <property type="molecule type" value="Genomic_DNA"/>
</dbReference>
<dbReference type="SUPFAM" id="SSF51126">
    <property type="entry name" value="Pectin lyase-like"/>
    <property type="match status" value="1"/>
</dbReference>
<evidence type="ECO:0000313" key="1">
    <source>
        <dbReference type="EMBL" id="KKN77558.1"/>
    </source>
</evidence>
<feature type="non-terminal residue" evidence="1">
    <location>
        <position position="203"/>
    </location>
</feature>
<reference evidence="1" key="1">
    <citation type="journal article" date="2015" name="Nature">
        <title>Complex archaea that bridge the gap between prokaryotes and eukaryotes.</title>
        <authorList>
            <person name="Spang A."/>
            <person name="Saw J.H."/>
            <person name="Jorgensen S.L."/>
            <person name="Zaremba-Niedzwiedzka K."/>
            <person name="Martijn J."/>
            <person name="Lind A.E."/>
            <person name="van Eijk R."/>
            <person name="Schleper C."/>
            <person name="Guy L."/>
            <person name="Ettema T.J."/>
        </authorList>
    </citation>
    <scope>NUCLEOTIDE SEQUENCE</scope>
</reference>